<evidence type="ECO:0000313" key="4">
    <source>
        <dbReference type="Proteomes" id="UP000606786"/>
    </source>
</evidence>
<dbReference type="Proteomes" id="UP000606786">
    <property type="component" value="Unassembled WGS sequence"/>
</dbReference>
<dbReference type="GO" id="GO:0005739">
    <property type="term" value="C:mitochondrion"/>
    <property type="evidence" value="ECO:0007669"/>
    <property type="project" value="TreeGrafter"/>
</dbReference>
<keyword evidence="4" id="KW-1185">Reference proteome</keyword>
<dbReference type="PANTHER" id="PTHR43602">
    <property type="match status" value="1"/>
</dbReference>
<proteinExistence type="predicted"/>
<dbReference type="GO" id="GO:0016836">
    <property type="term" value="F:hydro-lyase activity"/>
    <property type="evidence" value="ECO:0007669"/>
    <property type="project" value="TreeGrafter"/>
</dbReference>
<keyword evidence="1" id="KW-0276">Fatty acid metabolism</keyword>
<organism evidence="3 4">
    <name type="scientific">Ceratitis capitata</name>
    <name type="common">Mediterranean fruit fly</name>
    <name type="synonym">Tephritis capitata</name>
    <dbReference type="NCBI Taxonomy" id="7213"/>
    <lineage>
        <taxon>Eukaryota</taxon>
        <taxon>Metazoa</taxon>
        <taxon>Ecdysozoa</taxon>
        <taxon>Arthropoda</taxon>
        <taxon>Hexapoda</taxon>
        <taxon>Insecta</taxon>
        <taxon>Pterygota</taxon>
        <taxon>Neoptera</taxon>
        <taxon>Endopterygota</taxon>
        <taxon>Diptera</taxon>
        <taxon>Brachycera</taxon>
        <taxon>Muscomorpha</taxon>
        <taxon>Tephritoidea</taxon>
        <taxon>Tephritidae</taxon>
        <taxon>Ceratitis</taxon>
        <taxon>Ceratitis</taxon>
    </lineage>
</organism>
<dbReference type="GO" id="GO:0006631">
    <property type="term" value="P:fatty acid metabolic process"/>
    <property type="evidence" value="ECO:0007669"/>
    <property type="project" value="UniProtKB-KW"/>
</dbReference>
<dbReference type="Gene3D" id="3.90.226.10">
    <property type="entry name" value="2-enoyl-CoA Hydratase, Chain A, domain 1"/>
    <property type="match status" value="1"/>
</dbReference>
<accession>A0A811V768</accession>
<dbReference type="AlphaFoldDB" id="A0A811V768"/>
<sequence length="157" mass="17283">MMAYVKILNDPKARNTLSREVMTSIQEGITKDVQCEDLRCIAASSDCGHEIFSQLVDIIMNIYKSPVPIIAKVNGMATAAGLQLAASVTWLWRLIKLVSLRQGLASVVVPEAQLDAETNKITQAIKRKTRAILAMGKAFYYKQLGLSVKDASIRAQM</sequence>
<dbReference type="PANTHER" id="PTHR43602:SF1">
    <property type="entry name" value="ENOYL-COA HYDRATASE DOMAIN-CONTAINING PROTEIN 3, MITOCHONDRIAL"/>
    <property type="match status" value="1"/>
</dbReference>
<dbReference type="SUPFAM" id="SSF52096">
    <property type="entry name" value="ClpP/crotonase"/>
    <property type="match status" value="1"/>
</dbReference>
<dbReference type="OrthoDB" id="2139957at2759"/>
<gene>
    <name evidence="3" type="ORF">CCAP1982_LOCUS20119</name>
</gene>
<protein>
    <submittedName>
        <fullName evidence="3">(Mediterranean fruit fly) hypothetical protein</fullName>
    </submittedName>
</protein>
<comment type="caution">
    <text evidence="3">The sequence shown here is derived from an EMBL/GenBank/DDBJ whole genome shotgun (WGS) entry which is preliminary data.</text>
</comment>
<dbReference type="InterPro" id="IPR029045">
    <property type="entry name" value="ClpP/crotonase-like_dom_sf"/>
</dbReference>
<reference evidence="3" key="1">
    <citation type="submission" date="2020-11" db="EMBL/GenBank/DDBJ databases">
        <authorList>
            <person name="Whitehead M."/>
        </authorList>
    </citation>
    <scope>NUCLEOTIDE SEQUENCE</scope>
    <source>
        <strain evidence="3">EGII</strain>
    </source>
</reference>
<evidence type="ECO:0000256" key="2">
    <source>
        <dbReference type="ARBA" id="ARBA00023098"/>
    </source>
</evidence>
<evidence type="ECO:0000313" key="3">
    <source>
        <dbReference type="EMBL" id="CAD7012008.1"/>
    </source>
</evidence>
<evidence type="ECO:0000256" key="1">
    <source>
        <dbReference type="ARBA" id="ARBA00022832"/>
    </source>
</evidence>
<dbReference type="InterPro" id="IPR052377">
    <property type="entry name" value="Mitochondrial_ECH-domain"/>
</dbReference>
<keyword evidence="2" id="KW-0443">Lipid metabolism</keyword>
<name>A0A811V768_CERCA</name>
<dbReference type="EMBL" id="CAJHJT010000056">
    <property type="protein sequence ID" value="CAD7012008.1"/>
    <property type="molecule type" value="Genomic_DNA"/>
</dbReference>